<dbReference type="Gene3D" id="3.50.50.60">
    <property type="entry name" value="FAD/NAD(P)-binding domain"/>
    <property type="match status" value="1"/>
</dbReference>
<dbReference type="PANTHER" id="PTHR10742:SF416">
    <property type="entry name" value="SPERMINE OXIDASE"/>
    <property type="match status" value="1"/>
</dbReference>
<protein>
    <submittedName>
        <fullName evidence="2">Putative flavin-containing amine oxidase</fullName>
    </submittedName>
</protein>
<dbReference type="Gene3D" id="3.90.660.10">
    <property type="match status" value="1"/>
</dbReference>
<organism evidence="2">
    <name type="scientific">Triatoma infestans</name>
    <name type="common">Assassin bug</name>
    <dbReference type="NCBI Taxonomy" id="30076"/>
    <lineage>
        <taxon>Eukaryota</taxon>
        <taxon>Metazoa</taxon>
        <taxon>Ecdysozoa</taxon>
        <taxon>Arthropoda</taxon>
        <taxon>Hexapoda</taxon>
        <taxon>Insecta</taxon>
        <taxon>Pterygota</taxon>
        <taxon>Neoptera</taxon>
        <taxon>Paraneoptera</taxon>
        <taxon>Hemiptera</taxon>
        <taxon>Heteroptera</taxon>
        <taxon>Panheteroptera</taxon>
        <taxon>Cimicomorpha</taxon>
        <taxon>Reduviidae</taxon>
        <taxon>Triatominae</taxon>
        <taxon>Triatoma</taxon>
    </lineage>
</organism>
<accession>A0A023F5B7</accession>
<sequence>IVIIGAGIAGLAAAYKLTQAGILDFKVLEAQSVAGGRISSSIFGEGYVELGAQWIHGSSSMFYEFVHNKRLLSSVISSEGEGHYLRKGGKKIPNALVSEMKEVIENILSKCENFYSTPRKYAPSSVGEYLSVEFERYLQTCVYDSLDTLRLKRELFDWHLRFQIIDNSCYNLEDLCAFNWGRFQSCGSENFNIEHNYFQIVERLLEELPDNSVEYKRLVSSVDWNSNIRVSSSCTPAAHHQYLAEHLIVTCSVGVINEFPLSFFSPHLPDAYVKGFRSIGFGTINKIFLRYEERWWQDMKGIQLVWDSIKDKLPVDQELDMAWTRGVTGFDLVTGLPTVLLCWVGGIGAELVEQLPDKIVAEHCTVLLTAFTGITVPHPTEILRSKWNSNKQVRGSYSYSRAVGDLAKTNLSAQLLTPIYTEKNERKVPTILFAGEALHEKHYSTVHGAFETGIIQANKLIEFLKTK</sequence>
<dbReference type="InterPro" id="IPR050281">
    <property type="entry name" value="Flavin_monoamine_oxidase"/>
</dbReference>
<name>A0A023F5B7_TRIIF</name>
<feature type="non-terminal residue" evidence="2">
    <location>
        <position position="1"/>
    </location>
</feature>
<proteinExistence type="evidence at transcript level"/>
<dbReference type="AlphaFoldDB" id="A0A023F5B7"/>
<dbReference type="Pfam" id="PF01593">
    <property type="entry name" value="Amino_oxidase"/>
    <property type="match status" value="1"/>
</dbReference>
<dbReference type="PANTHER" id="PTHR10742">
    <property type="entry name" value="FLAVIN MONOAMINE OXIDASE"/>
    <property type="match status" value="1"/>
</dbReference>
<dbReference type="GO" id="GO:0046592">
    <property type="term" value="F:polyamine oxidase activity"/>
    <property type="evidence" value="ECO:0007669"/>
    <property type="project" value="TreeGrafter"/>
</dbReference>
<dbReference type="EMBL" id="GBBI01001931">
    <property type="protein sequence ID" value="JAC16781.1"/>
    <property type="molecule type" value="mRNA"/>
</dbReference>
<reference evidence="2" key="1">
    <citation type="journal article" date="2014" name="PLoS Negl. Trop. Dis.">
        <title>An updated insight into the Sialotranscriptome of Triatoma infestans: developmental stage and geographic variations.</title>
        <authorList>
            <person name="Schwarz A."/>
            <person name="Medrano-Mercado N."/>
            <person name="Schaub G.A."/>
            <person name="Struchiner C.J."/>
            <person name="Bargues M.D."/>
            <person name="Levy M.Z."/>
            <person name="Ribeiro J.M."/>
        </authorList>
    </citation>
    <scope>NUCLEOTIDE SEQUENCE</scope>
    <source>
        <strain evidence="2">Chile</strain>
        <tissue evidence="2">Salivary glands</tissue>
    </source>
</reference>
<dbReference type="InterPro" id="IPR036188">
    <property type="entry name" value="FAD/NAD-bd_sf"/>
</dbReference>
<dbReference type="SUPFAM" id="SSF54373">
    <property type="entry name" value="FAD-linked reductases, C-terminal domain"/>
    <property type="match status" value="1"/>
</dbReference>
<evidence type="ECO:0000259" key="1">
    <source>
        <dbReference type="Pfam" id="PF01593"/>
    </source>
</evidence>
<feature type="domain" description="Amine oxidase" evidence="1">
    <location>
        <begin position="8"/>
        <end position="460"/>
    </location>
</feature>
<dbReference type="InterPro" id="IPR002937">
    <property type="entry name" value="Amino_oxidase"/>
</dbReference>
<evidence type="ECO:0000313" key="2">
    <source>
        <dbReference type="EMBL" id="JAC16781.1"/>
    </source>
</evidence>
<dbReference type="SUPFAM" id="SSF51905">
    <property type="entry name" value="FAD/NAD(P)-binding domain"/>
    <property type="match status" value="1"/>
</dbReference>